<dbReference type="NCBIfam" id="TIGR00482">
    <property type="entry name" value="nicotinate (nicotinamide) nucleotide adenylyltransferase"/>
    <property type="match status" value="1"/>
</dbReference>
<dbReference type="PANTHER" id="PTHR39321">
    <property type="entry name" value="NICOTINATE-NUCLEOTIDE ADENYLYLTRANSFERASE-RELATED"/>
    <property type="match status" value="1"/>
</dbReference>
<evidence type="ECO:0000256" key="3">
    <source>
        <dbReference type="ARBA" id="ARBA00022642"/>
    </source>
</evidence>
<evidence type="ECO:0000256" key="5">
    <source>
        <dbReference type="ARBA" id="ARBA00022695"/>
    </source>
</evidence>
<dbReference type="CDD" id="cd02165">
    <property type="entry name" value="NMNAT"/>
    <property type="match status" value="1"/>
</dbReference>
<evidence type="ECO:0000256" key="4">
    <source>
        <dbReference type="ARBA" id="ARBA00022679"/>
    </source>
</evidence>
<evidence type="ECO:0000313" key="13">
    <source>
        <dbReference type="Proteomes" id="UP001580346"/>
    </source>
</evidence>
<dbReference type="EMBL" id="JBHHMI010000003">
    <property type="protein sequence ID" value="MFB5266113.1"/>
    <property type="molecule type" value="Genomic_DNA"/>
</dbReference>
<dbReference type="Pfam" id="PF01467">
    <property type="entry name" value="CTP_transf_like"/>
    <property type="match status" value="1"/>
</dbReference>
<reference evidence="12 13" key="1">
    <citation type="submission" date="2024-09" db="EMBL/GenBank/DDBJ databases">
        <title>Paenibacillus zeirhizospherea sp. nov., isolated from surface of the maize (Zea mays) roots in a horticulture field, Hungary.</title>
        <authorList>
            <person name="Marton D."/>
            <person name="Farkas M."/>
            <person name="Bedics A."/>
            <person name="Toth E."/>
            <person name="Tancsics A."/>
            <person name="Boka K."/>
            <person name="Maroti G."/>
            <person name="Kriszt B."/>
            <person name="Cserhati M."/>
        </authorList>
    </citation>
    <scope>NUCLEOTIDE SEQUENCE [LARGE SCALE GENOMIC DNA]</scope>
    <source>
        <strain evidence="12 13">KCTC 33519</strain>
    </source>
</reference>
<gene>
    <name evidence="10 12" type="primary">nadD</name>
    <name evidence="12" type="ORF">ACE41H_04845</name>
</gene>
<dbReference type="Proteomes" id="UP001580346">
    <property type="component" value="Unassembled WGS sequence"/>
</dbReference>
<keyword evidence="8 10" id="KW-0520">NAD</keyword>
<comment type="function">
    <text evidence="1 10">Catalyzes the reversible adenylation of nicotinate mononucleotide (NaMN) to nicotinic acid adenine dinucleotide (NaAD).</text>
</comment>
<evidence type="ECO:0000256" key="2">
    <source>
        <dbReference type="ARBA" id="ARBA00005019"/>
    </source>
</evidence>
<keyword evidence="7 10" id="KW-0067">ATP-binding</keyword>
<evidence type="ECO:0000256" key="1">
    <source>
        <dbReference type="ARBA" id="ARBA00002324"/>
    </source>
</evidence>
<evidence type="ECO:0000313" key="12">
    <source>
        <dbReference type="EMBL" id="MFB5266113.1"/>
    </source>
</evidence>
<accession>A0ABV5APJ5</accession>
<proteinExistence type="inferred from homology"/>
<evidence type="ECO:0000259" key="11">
    <source>
        <dbReference type="Pfam" id="PF01467"/>
    </source>
</evidence>
<evidence type="ECO:0000256" key="8">
    <source>
        <dbReference type="ARBA" id="ARBA00023027"/>
    </source>
</evidence>
<dbReference type="SUPFAM" id="SSF52374">
    <property type="entry name" value="Nucleotidylyl transferase"/>
    <property type="match status" value="1"/>
</dbReference>
<comment type="catalytic activity">
    <reaction evidence="9 10">
        <text>nicotinate beta-D-ribonucleotide + ATP + H(+) = deamido-NAD(+) + diphosphate</text>
        <dbReference type="Rhea" id="RHEA:22860"/>
        <dbReference type="ChEBI" id="CHEBI:15378"/>
        <dbReference type="ChEBI" id="CHEBI:30616"/>
        <dbReference type="ChEBI" id="CHEBI:33019"/>
        <dbReference type="ChEBI" id="CHEBI:57502"/>
        <dbReference type="ChEBI" id="CHEBI:58437"/>
        <dbReference type="EC" id="2.7.7.18"/>
    </reaction>
</comment>
<organism evidence="12 13">
    <name type="scientific">Paenibacillus enshidis</name>
    <dbReference type="NCBI Taxonomy" id="1458439"/>
    <lineage>
        <taxon>Bacteria</taxon>
        <taxon>Bacillati</taxon>
        <taxon>Bacillota</taxon>
        <taxon>Bacilli</taxon>
        <taxon>Bacillales</taxon>
        <taxon>Paenibacillaceae</taxon>
        <taxon>Paenibacillus</taxon>
    </lineage>
</organism>
<evidence type="ECO:0000256" key="6">
    <source>
        <dbReference type="ARBA" id="ARBA00022741"/>
    </source>
</evidence>
<dbReference type="InterPro" id="IPR014729">
    <property type="entry name" value="Rossmann-like_a/b/a_fold"/>
</dbReference>
<comment type="similarity">
    <text evidence="10">Belongs to the NadD family.</text>
</comment>
<evidence type="ECO:0000256" key="10">
    <source>
        <dbReference type="HAMAP-Rule" id="MF_00244"/>
    </source>
</evidence>
<evidence type="ECO:0000256" key="7">
    <source>
        <dbReference type="ARBA" id="ARBA00022840"/>
    </source>
</evidence>
<dbReference type="InterPro" id="IPR004821">
    <property type="entry name" value="Cyt_trans-like"/>
</dbReference>
<dbReference type="Gene3D" id="3.40.50.620">
    <property type="entry name" value="HUPs"/>
    <property type="match status" value="1"/>
</dbReference>
<feature type="domain" description="Cytidyltransferase-like" evidence="11">
    <location>
        <begin position="5"/>
        <end position="167"/>
    </location>
</feature>
<protein>
    <recommendedName>
        <fullName evidence="10">Probable nicotinate-nucleotide adenylyltransferase</fullName>
        <ecNumber evidence="10">2.7.7.18</ecNumber>
    </recommendedName>
    <alternativeName>
        <fullName evidence="10">Deamido-NAD(+) diphosphorylase</fullName>
    </alternativeName>
    <alternativeName>
        <fullName evidence="10">Deamido-NAD(+) pyrophosphorylase</fullName>
    </alternativeName>
    <alternativeName>
        <fullName evidence="10">Nicotinate mononucleotide adenylyltransferase</fullName>
        <shortName evidence="10">NaMN adenylyltransferase</shortName>
    </alternativeName>
</protein>
<comment type="pathway">
    <text evidence="2 10">Cofactor biosynthesis; NAD(+) biosynthesis; deamido-NAD(+) from nicotinate D-ribonucleotide: step 1/1.</text>
</comment>
<sequence length="194" mass="22170">MRIGIMGGTFDPIHIGHMLAAEAAYDTYRLDRVWFMPSHIPPHKQGAGVAGEERLQMVKEAVQSHSAFEAIDHEIRRGGVSYTFQTIRELQALHSGAEFYFIIGADMVNFLPHWEHIEELAQRLIFIGVRRPGYELALDELPAFLHDRVMLADMPVVDISSTDIRERIAAGHSVRYMVPDRVYEYITRGSMYEI</sequence>
<dbReference type="PANTHER" id="PTHR39321:SF3">
    <property type="entry name" value="PHOSPHOPANTETHEINE ADENYLYLTRANSFERASE"/>
    <property type="match status" value="1"/>
</dbReference>
<comment type="caution">
    <text evidence="12">The sequence shown here is derived from an EMBL/GenBank/DDBJ whole genome shotgun (WGS) entry which is preliminary data.</text>
</comment>
<evidence type="ECO:0000256" key="9">
    <source>
        <dbReference type="ARBA" id="ARBA00048721"/>
    </source>
</evidence>
<dbReference type="NCBIfam" id="NF000840">
    <property type="entry name" value="PRK00071.1-3"/>
    <property type="match status" value="1"/>
</dbReference>
<keyword evidence="5 10" id="KW-0548">Nucleotidyltransferase</keyword>
<keyword evidence="4 10" id="KW-0808">Transferase</keyword>
<dbReference type="HAMAP" id="MF_00244">
    <property type="entry name" value="NaMN_adenylyltr"/>
    <property type="match status" value="1"/>
</dbReference>
<name>A0ABV5APJ5_9BACL</name>
<dbReference type="InterPro" id="IPR005248">
    <property type="entry name" value="NadD/NMNAT"/>
</dbReference>
<dbReference type="RefSeq" id="WP_375353677.1">
    <property type="nucleotide sequence ID" value="NZ_JBHHMI010000003.1"/>
</dbReference>
<dbReference type="GO" id="GO:0004515">
    <property type="term" value="F:nicotinate-nucleotide adenylyltransferase activity"/>
    <property type="evidence" value="ECO:0007669"/>
    <property type="project" value="UniProtKB-EC"/>
</dbReference>
<dbReference type="EC" id="2.7.7.18" evidence="10"/>
<dbReference type="NCBIfam" id="TIGR00125">
    <property type="entry name" value="cyt_tran_rel"/>
    <property type="match status" value="1"/>
</dbReference>
<keyword evidence="3 10" id="KW-0662">Pyridine nucleotide biosynthesis</keyword>
<keyword evidence="13" id="KW-1185">Reference proteome</keyword>
<dbReference type="NCBIfam" id="NF000841">
    <property type="entry name" value="PRK00071.1-4"/>
    <property type="match status" value="1"/>
</dbReference>
<keyword evidence="6 10" id="KW-0547">Nucleotide-binding</keyword>